<feature type="compositionally biased region" description="Polar residues" evidence="4">
    <location>
        <begin position="153"/>
        <end position="165"/>
    </location>
</feature>
<feature type="region of interest" description="Disordered" evidence="4">
    <location>
        <begin position="218"/>
        <end position="240"/>
    </location>
</feature>
<evidence type="ECO:0000259" key="7">
    <source>
        <dbReference type="SMART" id="SM00409"/>
    </source>
</evidence>
<evidence type="ECO:0000313" key="9">
    <source>
        <dbReference type="RefSeq" id="XP_031418276.1"/>
    </source>
</evidence>
<keyword evidence="8" id="KW-1185">Reference proteome</keyword>
<sequence>MKAPLIIFCYLLAGVHSVESVIEVTGYVGGSALIRCPYDNGYEGKSKYLCRGSCPVGGGKVIPVRTEAGQTKAVNGRFSLHDDTTARVFTVIITGLTAKDSGKYWCAITTGLLRTDVYTEVALKVSQVPPPSPIMTLLPSTEDYSLTPPQPSTPLISNTSPSAPETTISQSAAELQEDTEDSVVILVLCAVGIVVLATVCGMALVLYYKQKRKKQLAVTGDGPSSLHNSVQTEEPNDYEMSFEPGSVPDARASVSSIYCNASNAQRPSVHSLYSTVRPVAESPEQNIYCNSQEDIVFPDYSNDTLPEGTTSPTMHYSNRVAVGTTVNTLSTPVEDGENDNFYSMCSSPKSK</sequence>
<feature type="domain" description="Immunoglobulin" evidence="7">
    <location>
        <begin position="21"/>
        <end position="126"/>
    </location>
</feature>
<dbReference type="PANTHER" id="PTHR11860">
    <property type="entry name" value="POLYMERIC-IMMUNOGLOBULIN RECEPTOR"/>
    <property type="match status" value="1"/>
</dbReference>
<feature type="transmembrane region" description="Helical" evidence="5">
    <location>
        <begin position="183"/>
        <end position="208"/>
    </location>
</feature>
<dbReference type="InterPro" id="IPR013106">
    <property type="entry name" value="Ig_V-set"/>
</dbReference>
<dbReference type="Proteomes" id="UP000515152">
    <property type="component" value="Chromosome 24"/>
</dbReference>
<evidence type="ECO:0000256" key="4">
    <source>
        <dbReference type="SAM" id="MobiDB-lite"/>
    </source>
</evidence>
<comment type="subcellular location">
    <subcellularLocation>
        <location evidence="1">Membrane</location>
    </subcellularLocation>
</comment>
<dbReference type="SUPFAM" id="SSF48726">
    <property type="entry name" value="Immunoglobulin"/>
    <property type="match status" value="1"/>
</dbReference>
<evidence type="ECO:0000256" key="1">
    <source>
        <dbReference type="ARBA" id="ARBA00004370"/>
    </source>
</evidence>
<evidence type="ECO:0000313" key="8">
    <source>
        <dbReference type="Proteomes" id="UP000515152"/>
    </source>
</evidence>
<evidence type="ECO:0000256" key="5">
    <source>
        <dbReference type="SAM" id="Phobius"/>
    </source>
</evidence>
<dbReference type="InterPro" id="IPR003599">
    <property type="entry name" value="Ig_sub"/>
</dbReference>
<dbReference type="GeneID" id="105908987"/>
<reference evidence="9" key="1">
    <citation type="submission" date="2025-08" db="UniProtKB">
        <authorList>
            <consortium name="RefSeq"/>
        </authorList>
    </citation>
    <scope>IDENTIFICATION</scope>
</reference>
<dbReference type="CDD" id="cd05716">
    <property type="entry name" value="IgV_pIgR_like"/>
    <property type="match status" value="1"/>
</dbReference>
<gene>
    <name evidence="9" type="primary">LOC105908987</name>
</gene>
<dbReference type="Pfam" id="PF07686">
    <property type="entry name" value="V-set"/>
    <property type="match status" value="1"/>
</dbReference>
<evidence type="ECO:0000256" key="2">
    <source>
        <dbReference type="ARBA" id="ARBA00022692"/>
    </source>
</evidence>
<dbReference type="PANTHER" id="PTHR11860:SF118">
    <property type="entry name" value="CMRF35-LIKE MOLECULE 3-RELATED"/>
    <property type="match status" value="1"/>
</dbReference>
<dbReference type="GO" id="GO:0005886">
    <property type="term" value="C:plasma membrane"/>
    <property type="evidence" value="ECO:0007669"/>
    <property type="project" value="TreeGrafter"/>
</dbReference>
<accession>A0A6P8F286</accession>
<name>A0A6P8F286_CLUHA</name>
<dbReference type="KEGG" id="char:105908987"/>
<evidence type="ECO:0000256" key="6">
    <source>
        <dbReference type="SAM" id="SignalP"/>
    </source>
</evidence>
<keyword evidence="5" id="KW-1133">Transmembrane helix</keyword>
<dbReference type="InterPro" id="IPR013783">
    <property type="entry name" value="Ig-like_fold"/>
</dbReference>
<keyword evidence="2 5" id="KW-0812">Transmembrane</keyword>
<dbReference type="Gene3D" id="2.60.40.10">
    <property type="entry name" value="Immunoglobulins"/>
    <property type="match status" value="1"/>
</dbReference>
<protein>
    <submittedName>
        <fullName evidence="9">CMRF35-like molecule 8 isoform X1</fullName>
    </submittedName>
</protein>
<evidence type="ECO:0000256" key="3">
    <source>
        <dbReference type="ARBA" id="ARBA00023136"/>
    </source>
</evidence>
<dbReference type="GO" id="GO:0004888">
    <property type="term" value="F:transmembrane signaling receptor activity"/>
    <property type="evidence" value="ECO:0007669"/>
    <property type="project" value="TreeGrafter"/>
</dbReference>
<dbReference type="OrthoDB" id="8920197at2759"/>
<feature type="signal peptide" evidence="6">
    <location>
        <begin position="1"/>
        <end position="20"/>
    </location>
</feature>
<dbReference type="InterPro" id="IPR036179">
    <property type="entry name" value="Ig-like_dom_sf"/>
</dbReference>
<dbReference type="SMART" id="SM00409">
    <property type="entry name" value="IG"/>
    <property type="match status" value="1"/>
</dbReference>
<keyword evidence="6" id="KW-0732">Signal</keyword>
<feature type="chain" id="PRO_5027650512" evidence="6">
    <location>
        <begin position="21"/>
        <end position="351"/>
    </location>
</feature>
<dbReference type="RefSeq" id="XP_031418276.1">
    <property type="nucleotide sequence ID" value="XM_031562416.1"/>
</dbReference>
<feature type="region of interest" description="Disordered" evidence="4">
    <location>
        <begin position="145"/>
        <end position="165"/>
    </location>
</feature>
<dbReference type="InterPro" id="IPR050671">
    <property type="entry name" value="CD300_family_receptors"/>
</dbReference>
<organism evidence="8 9">
    <name type="scientific">Clupea harengus</name>
    <name type="common">Atlantic herring</name>
    <dbReference type="NCBI Taxonomy" id="7950"/>
    <lineage>
        <taxon>Eukaryota</taxon>
        <taxon>Metazoa</taxon>
        <taxon>Chordata</taxon>
        <taxon>Craniata</taxon>
        <taxon>Vertebrata</taxon>
        <taxon>Euteleostomi</taxon>
        <taxon>Actinopterygii</taxon>
        <taxon>Neopterygii</taxon>
        <taxon>Teleostei</taxon>
        <taxon>Clupei</taxon>
        <taxon>Clupeiformes</taxon>
        <taxon>Clupeoidei</taxon>
        <taxon>Clupeidae</taxon>
        <taxon>Clupea</taxon>
    </lineage>
</organism>
<dbReference type="AlphaFoldDB" id="A0A6P8F286"/>
<keyword evidence="3 5" id="KW-0472">Membrane</keyword>
<proteinExistence type="predicted"/>